<dbReference type="PANTHER" id="PTHR30213:SF0">
    <property type="entry name" value="UPF0761 MEMBRANE PROTEIN YIHY"/>
    <property type="match status" value="1"/>
</dbReference>
<feature type="transmembrane region" description="Helical" evidence="7">
    <location>
        <begin position="257"/>
        <end position="280"/>
    </location>
</feature>
<gene>
    <name evidence="8" type="ORF">GCM10010124_13620</name>
</gene>
<dbReference type="InterPro" id="IPR017039">
    <property type="entry name" value="Virul_fac_BrkB"/>
</dbReference>
<feature type="transmembrane region" description="Helical" evidence="7">
    <location>
        <begin position="292"/>
        <end position="314"/>
    </location>
</feature>
<dbReference type="EMBL" id="BMQC01000003">
    <property type="protein sequence ID" value="GGK22407.1"/>
    <property type="molecule type" value="Genomic_DNA"/>
</dbReference>
<name>A0A8J3BHG5_9ACTN</name>
<accession>A0A8J3BHG5</accession>
<keyword evidence="4 7" id="KW-1133">Transmembrane helix</keyword>
<evidence type="ECO:0000256" key="1">
    <source>
        <dbReference type="ARBA" id="ARBA00004651"/>
    </source>
</evidence>
<keyword evidence="2" id="KW-1003">Cell membrane</keyword>
<evidence type="ECO:0000256" key="5">
    <source>
        <dbReference type="ARBA" id="ARBA00023136"/>
    </source>
</evidence>
<dbReference type="RefSeq" id="WP_189113320.1">
    <property type="nucleotide sequence ID" value="NZ_BMQC01000003.1"/>
</dbReference>
<evidence type="ECO:0000313" key="8">
    <source>
        <dbReference type="EMBL" id="GGK22407.1"/>
    </source>
</evidence>
<feature type="transmembrane region" description="Helical" evidence="7">
    <location>
        <begin position="222"/>
        <end position="245"/>
    </location>
</feature>
<reference evidence="8" key="1">
    <citation type="journal article" date="2014" name="Int. J. Syst. Evol. Microbiol.">
        <title>Complete genome sequence of Corynebacterium casei LMG S-19264T (=DSM 44701T), isolated from a smear-ripened cheese.</title>
        <authorList>
            <consortium name="US DOE Joint Genome Institute (JGI-PGF)"/>
            <person name="Walter F."/>
            <person name="Albersmeier A."/>
            <person name="Kalinowski J."/>
            <person name="Ruckert C."/>
        </authorList>
    </citation>
    <scope>NUCLEOTIDE SEQUENCE</scope>
    <source>
        <strain evidence="8">JCM 3091</strain>
    </source>
</reference>
<feature type="compositionally biased region" description="Low complexity" evidence="6">
    <location>
        <begin position="19"/>
        <end position="44"/>
    </location>
</feature>
<dbReference type="GO" id="GO:0005886">
    <property type="term" value="C:plasma membrane"/>
    <property type="evidence" value="ECO:0007669"/>
    <property type="project" value="UniProtKB-SubCell"/>
</dbReference>
<dbReference type="NCBIfam" id="TIGR00765">
    <property type="entry name" value="yihY_not_rbn"/>
    <property type="match status" value="1"/>
</dbReference>
<dbReference type="Pfam" id="PF03631">
    <property type="entry name" value="Virul_fac_BrkB"/>
    <property type="match status" value="1"/>
</dbReference>
<evidence type="ECO:0000256" key="3">
    <source>
        <dbReference type="ARBA" id="ARBA00022692"/>
    </source>
</evidence>
<dbReference type="Proteomes" id="UP000662200">
    <property type="component" value="Unassembled WGS sequence"/>
</dbReference>
<protein>
    <submittedName>
        <fullName evidence="8">Uncharacterized protein</fullName>
    </submittedName>
</protein>
<keyword evidence="5 7" id="KW-0472">Membrane</keyword>
<proteinExistence type="predicted"/>
<evidence type="ECO:0000313" key="9">
    <source>
        <dbReference type="Proteomes" id="UP000662200"/>
    </source>
</evidence>
<comment type="caution">
    <text evidence="8">The sequence shown here is derived from an EMBL/GenBank/DDBJ whole genome shotgun (WGS) entry which is preliminary data.</text>
</comment>
<dbReference type="AlphaFoldDB" id="A0A8J3BHG5"/>
<organism evidence="8 9">
    <name type="scientific">Pilimelia terevasa</name>
    <dbReference type="NCBI Taxonomy" id="53372"/>
    <lineage>
        <taxon>Bacteria</taxon>
        <taxon>Bacillati</taxon>
        <taxon>Actinomycetota</taxon>
        <taxon>Actinomycetes</taxon>
        <taxon>Micromonosporales</taxon>
        <taxon>Micromonosporaceae</taxon>
        <taxon>Pilimelia</taxon>
    </lineage>
</organism>
<reference evidence="8" key="2">
    <citation type="submission" date="2020-09" db="EMBL/GenBank/DDBJ databases">
        <authorList>
            <person name="Sun Q."/>
            <person name="Ohkuma M."/>
        </authorList>
    </citation>
    <scope>NUCLEOTIDE SEQUENCE</scope>
    <source>
        <strain evidence="8">JCM 3091</strain>
    </source>
</reference>
<feature type="transmembrane region" description="Helical" evidence="7">
    <location>
        <begin position="78"/>
        <end position="100"/>
    </location>
</feature>
<keyword evidence="3 7" id="KW-0812">Transmembrane</keyword>
<feature type="region of interest" description="Disordered" evidence="6">
    <location>
        <begin position="1"/>
        <end position="49"/>
    </location>
</feature>
<evidence type="ECO:0000256" key="7">
    <source>
        <dbReference type="SAM" id="Phobius"/>
    </source>
</evidence>
<comment type="subcellular location">
    <subcellularLocation>
        <location evidence="1">Cell membrane</location>
        <topology evidence="1">Multi-pass membrane protein</topology>
    </subcellularLocation>
</comment>
<sequence>MSQGVRNNPRHGDRDARHLAAVADDGPDAAAAGGRRLPGPDDGPASPTELSGRSWWLAAKRAGLSISRLQLTDRAAALTYYGVLSLFPALLIMVSTLGLLGDSTADEVIGQVVAVAPPEVRTLVFDAMRDLSGSQAAGLAAVVGLLGAVWAASGYVGAFIRAANAIYQVPEGRPLWKTIPLQVGVTLLTGVMLAASVLIVVVSGPVARWVGELVGVGGGAVTVWAVVKWPILAVLVSLVVATLYRATPNARQGGLRWVSPGGLLAVVLWVVTSVAFSLYASTFGNYSKTYGAIAGVIVFLVWLWISNIVLLLGATFDAELERTRVASAGFDPTREPFLAMRDDRAVPAAPAFDDPDARAAGDPDPADAPAAADRGASADSDRSGPASG</sequence>
<feature type="compositionally biased region" description="Low complexity" evidence="6">
    <location>
        <begin position="362"/>
        <end position="378"/>
    </location>
</feature>
<feature type="region of interest" description="Disordered" evidence="6">
    <location>
        <begin position="348"/>
        <end position="388"/>
    </location>
</feature>
<dbReference type="PANTHER" id="PTHR30213">
    <property type="entry name" value="INNER MEMBRANE PROTEIN YHJD"/>
    <property type="match status" value="1"/>
</dbReference>
<keyword evidence="9" id="KW-1185">Reference proteome</keyword>
<feature type="transmembrane region" description="Helical" evidence="7">
    <location>
        <begin position="136"/>
        <end position="160"/>
    </location>
</feature>
<feature type="transmembrane region" description="Helical" evidence="7">
    <location>
        <begin position="181"/>
        <end position="202"/>
    </location>
</feature>
<evidence type="ECO:0000256" key="2">
    <source>
        <dbReference type="ARBA" id="ARBA00022475"/>
    </source>
</evidence>
<evidence type="ECO:0000256" key="4">
    <source>
        <dbReference type="ARBA" id="ARBA00022989"/>
    </source>
</evidence>
<evidence type="ECO:0000256" key="6">
    <source>
        <dbReference type="SAM" id="MobiDB-lite"/>
    </source>
</evidence>